<dbReference type="EMBL" id="GEBQ01005087">
    <property type="protein sequence ID" value="JAT34890.1"/>
    <property type="molecule type" value="Transcribed_RNA"/>
</dbReference>
<keyword evidence="2 3" id="KW-0040">ANK repeat</keyword>
<dbReference type="SUPFAM" id="SSF48403">
    <property type="entry name" value="Ankyrin repeat"/>
    <property type="match status" value="1"/>
</dbReference>
<keyword evidence="1" id="KW-0677">Repeat</keyword>
<evidence type="ECO:0000256" key="3">
    <source>
        <dbReference type="PROSITE-ProRule" id="PRU00023"/>
    </source>
</evidence>
<gene>
    <name evidence="4" type="ORF">g.199</name>
</gene>
<dbReference type="InterPro" id="IPR002110">
    <property type="entry name" value="Ankyrin_rpt"/>
</dbReference>
<feature type="non-terminal residue" evidence="4">
    <location>
        <position position="138"/>
    </location>
</feature>
<proteinExistence type="predicted"/>
<dbReference type="InterPro" id="IPR036770">
    <property type="entry name" value="Ankyrin_rpt-contain_sf"/>
</dbReference>
<organism evidence="4">
    <name type="scientific">Graphocephala atropunctata</name>
    <dbReference type="NCBI Taxonomy" id="36148"/>
    <lineage>
        <taxon>Eukaryota</taxon>
        <taxon>Metazoa</taxon>
        <taxon>Ecdysozoa</taxon>
        <taxon>Arthropoda</taxon>
        <taxon>Hexapoda</taxon>
        <taxon>Insecta</taxon>
        <taxon>Pterygota</taxon>
        <taxon>Neoptera</taxon>
        <taxon>Paraneoptera</taxon>
        <taxon>Hemiptera</taxon>
        <taxon>Auchenorrhyncha</taxon>
        <taxon>Membracoidea</taxon>
        <taxon>Cicadellidae</taxon>
        <taxon>Cicadellinae</taxon>
        <taxon>Cicadellini</taxon>
        <taxon>Graphocephala</taxon>
    </lineage>
</organism>
<accession>A0A1B6MG15</accession>
<reference evidence="4" key="1">
    <citation type="submission" date="2015-11" db="EMBL/GenBank/DDBJ databases">
        <title>De novo transcriptome assembly of four potential Pierce s Disease insect vectors from Arizona vineyards.</title>
        <authorList>
            <person name="Tassone E.E."/>
        </authorList>
    </citation>
    <scope>NUCLEOTIDE SEQUENCE</scope>
</reference>
<dbReference type="AlphaFoldDB" id="A0A1B6MG15"/>
<dbReference type="PROSITE" id="PS50297">
    <property type="entry name" value="ANK_REP_REGION"/>
    <property type="match status" value="1"/>
</dbReference>
<sequence length="138" mass="15993">QIELIANRNPTDSIELWMTPLHWAAEYGHKECVRLLLEHGANPLAVNKFNQTAEQIAHTNKRFDITKLIQDYANDPVLITHRVATCERMKLDAYTEQKLNRNLMPLNWIAKLPMRFDRSSIRSLVKEPLSPCQVQTTT</sequence>
<feature type="repeat" description="ANK" evidence="3">
    <location>
        <begin position="16"/>
        <end position="48"/>
    </location>
</feature>
<evidence type="ECO:0000256" key="1">
    <source>
        <dbReference type="ARBA" id="ARBA00022737"/>
    </source>
</evidence>
<feature type="non-terminal residue" evidence="4">
    <location>
        <position position="1"/>
    </location>
</feature>
<dbReference type="Gene3D" id="1.25.40.20">
    <property type="entry name" value="Ankyrin repeat-containing domain"/>
    <property type="match status" value="1"/>
</dbReference>
<evidence type="ECO:0000256" key="2">
    <source>
        <dbReference type="ARBA" id="ARBA00023043"/>
    </source>
</evidence>
<dbReference type="PANTHER" id="PTHR24171">
    <property type="entry name" value="ANKYRIN REPEAT DOMAIN-CONTAINING PROTEIN 39-RELATED"/>
    <property type="match status" value="1"/>
</dbReference>
<dbReference type="Pfam" id="PF00023">
    <property type="entry name" value="Ank"/>
    <property type="match status" value="1"/>
</dbReference>
<dbReference type="SMART" id="SM00248">
    <property type="entry name" value="ANK"/>
    <property type="match status" value="1"/>
</dbReference>
<evidence type="ECO:0000313" key="4">
    <source>
        <dbReference type="EMBL" id="JAT34890.1"/>
    </source>
</evidence>
<name>A0A1B6MG15_9HEMI</name>
<dbReference type="PANTHER" id="PTHR24171:SF10">
    <property type="entry name" value="ANKYRIN REPEAT DOMAIN-CONTAINING PROTEIN 29-LIKE"/>
    <property type="match status" value="1"/>
</dbReference>
<dbReference type="PROSITE" id="PS50088">
    <property type="entry name" value="ANK_REPEAT"/>
    <property type="match status" value="1"/>
</dbReference>
<protein>
    <submittedName>
        <fullName evidence="4">Uncharacterized protein</fullName>
    </submittedName>
</protein>